<dbReference type="GO" id="GO:0008017">
    <property type="term" value="F:microtubule binding"/>
    <property type="evidence" value="ECO:0007669"/>
    <property type="project" value="TreeGrafter"/>
</dbReference>
<dbReference type="Proteomes" id="UP001175000">
    <property type="component" value="Unassembled WGS sequence"/>
</dbReference>
<comment type="caution">
    <text evidence="5">The sequence shown here is derived from an EMBL/GenBank/DDBJ whole genome shotgun (WGS) entry which is preliminary data.</text>
</comment>
<name>A0AA39XHH1_9PEZI</name>
<evidence type="ECO:0000256" key="1">
    <source>
        <dbReference type="ARBA" id="ARBA00022574"/>
    </source>
</evidence>
<dbReference type="AlphaFoldDB" id="A0AA39XHH1"/>
<dbReference type="PROSITE" id="PS50082">
    <property type="entry name" value="WD_REPEATS_2"/>
    <property type="match status" value="1"/>
</dbReference>
<dbReference type="InterPro" id="IPR050630">
    <property type="entry name" value="WD_repeat_EMAP"/>
</dbReference>
<accession>A0AA39XHH1</accession>
<gene>
    <name evidence="5" type="ORF">B0T14DRAFT_507836</name>
</gene>
<dbReference type="SMART" id="SM00320">
    <property type="entry name" value="WD40"/>
    <property type="match status" value="2"/>
</dbReference>
<dbReference type="Pfam" id="PF00400">
    <property type="entry name" value="WD40"/>
    <property type="match status" value="2"/>
</dbReference>
<keyword evidence="2" id="KW-0677">Repeat</keyword>
<protein>
    <submittedName>
        <fullName evidence="5">WD40-repeat-containing domain protein</fullName>
    </submittedName>
</protein>
<evidence type="ECO:0000313" key="5">
    <source>
        <dbReference type="EMBL" id="KAK0633775.1"/>
    </source>
</evidence>
<keyword evidence="1 3" id="KW-0853">WD repeat</keyword>
<reference evidence="5" key="1">
    <citation type="submission" date="2023-06" db="EMBL/GenBank/DDBJ databases">
        <title>Genome-scale phylogeny and comparative genomics of the fungal order Sordariales.</title>
        <authorList>
            <consortium name="Lawrence Berkeley National Laboratory"/>
            <person name="Hensen N."/>
            <person name="Bonometti L."/>
            <person name="Westerberg I."/>
            <person name="Brannstrom I.O."/>
            <person name="Guillou S."/>
            <person name="Cros-Aarteil S."/>
            <person name="Calhoun S."/>
            <person name="Haridas S."/>
            <person name="Kuo A."/>
            <person name="Mondo S."/>
            <person name="Pangilinan J."/>
            <person name="Riley R."/>
            <person name="Labutti K."/>
            <person name="Andreopoulos B."/>
            <person name="Lipzen A."/>
            <person name="Chen C."/>
            <person name="Yanf M."/>
            <person name="Daum C."/>
            <person name="Ng V."/>
            <person name="Clum A."/>
            <person name="Steindorff A."/>
            <person name="Ohm R."/>
            <person name="Martin F."/>
            <person name="Silar P."/>
            <person name="Natvig D."/>
            <person name="Lalanne C."/>
            <person name="Gautier V."/>
            <person name="Ament-Velasquez S.L."/>
            <person name="Kruys A."/>
            <person name="Hutchinson M.I."/>
            <person name="Powell A.J."/>
            <person name="Barry K."/>
            <person name="Miller A.N."/>
            <person name="Grigoriev I.V."/>
            <person name="Debuchy R."/>
            <person name="Gladieux P."/>
            <person name="Thoren M.H."/>
            <person name="Johannesson H."/>
        </authorList>
    </citation>
    <scope>NUCLEOTIDE SEQUENCE</scope>
    <source>
        <strain evidence="5">CBS 606.72</strain>
    </source>
</reference>
<evidence type="ECO:0000313" key="6">
    <source>
        <dbReference type="Proteomes" id="UP001175000"/>
    </source>
</evidence>
<organism evidence="5 6">
    <name type="scientific">Immersiella caudata</name>
    <dbReference type="NCBI Taxonomy" id="314043"/>
    <lineage>
        <taxon>Eukaryota</taxon>
        <taxon>Fungi</taxon>
        <taxon>Dikarya</taxon>
        <taxon>Ascomycota</taxon>
        <taxon>Pezizomycotina</taxon>
        <taxon>Sordariomycetes</taxon>
        <taxon>Sordariomycetidae</taxon>
        <taxon>Sordariales</taxon>
        <taxon>Lasiosphaeriaceae</taxon>
        <taxon>Immersiella</taxon>
    </lineage>
</organism>
<evidence type="ECO:0000256" key="3">
    <source>
        <dbReference type="PROSITE-ProRule" id="PRU00221"/>
    </source>
</evidence>
<evidence type="ECO:0000256" key="4">
    <source>
        <dbReference type="SAM" id="MobiDB-lite"/>
    </source>
</evidence>
<keyword evidence="6" id="KW-1185">Reference proteome</keyword>
<dbReference type="InterPro" id="IPR015943">
    <property type="entry name" value="WD40/YVTN_repeat-like_dom_sf"/>
</dbReference>
<feature type="compositionally biased region" description="Basic and acidic residues" evidence="4">
    <location>
        <begin position="8"/>
        <end position="19"/>
    </location>
</feature>
<feature type="repeat" description="WD" evidence="3">
    <location>
        <begin position="247"/>
        <end position="288"/>
    </location>
</feature>
<dbReference type="Gene3D" id="2.130.10.10">
    <property type="entry name" value="YVTN repeat-like/Quinoprotein amine dehydrogenase"/>
    <property type="match status" value="2"/>
</dbReference>
<dbReference type="InterPro" id="IPR001680">
    <property type="entry name" value="WD40_rpt"/>
</dbReference>
<proteinExistence type="predicted"/>
<sequence length="418" mass="45444">MASSSRANGKDPEWLRPPDDDGVGPSTAASPIAGGSRPGSHRSNDSASVEQRKWDDPPEKKPDYPPAHVATMILLKKNKFGTVAGCEVEQIRFTNSDAHLVCRVPPVANTSSRTSGVTSSQVVMYDVNTIRRKAMRPGPSFGIRTQGDFAVNNGHGLALMATTFSRTEYRRAEDRLGSNEAAPGVPRVEVYDLFSDKRRVKADFAVRGPLAIVPDGSYPACTSARNPSRIVILDIRNENKPTLGRVIQVHSSPLTHMAVTPDGTALISASTDGSIRMTSLQSGRTLRKAEVDSRVPASLMQLSMDGDLVVSVWGRQVCSWRLNADTMSVYSLDKVRESEGWPLAISPDCRHLACRTEDGIDVIEVETGQFRADYPLEPGHELITSAAFSHNNRWLALGDYDGRITVLEVIMATIDGSC</sequence>
<dbReference type="SUPFAM" id="SSF50978">
    <property type="entry name" value="WD40 repeat-like"/>
    <property type="match status" value="1"/>
</dbReference>
<feature type="region of interest" description="Disordered" evidence="4">
    <location>
        <begin position="1"/>
        <end position="66"/>
    </location>
</feature>
<dbReference type="PANTHER" id="PTHR13720:SF33">
    <property type="entry name" value="HELP DOMAIN-CONTAINING PROTEIN"/>
    <property type="match status" value="1"/>
</dbReference>
<dbReference type="EMBL" id="JAULSU010000001">
    <property type="protein sequence ID" value="KAK0633775.1"/>
    <property type="molecule type" value="Genomic_DNA"/>
</dbReference>
<dbReference type="InterPro" id="IPR036322">
    <property type="entry name" value="WD40_repeat_dom_sf"/>
</dbReference>
<feature type="compositionally biased region" description="Basic and acidic residues" evidence="4">
    <location>
        <begin position="50"/>
        <end position="63"/>
    </location>
</feature>
<evidence type="ECO:0000256" key="2">
    <source>
        <dbReference type="ARBA" id="ARBA00022737"/>
    </source>
</evidence>
<dbReference type="PANTHER" id="PTHR13720">
    <property type="entry name" value="WD-40 REPEAT PROTEIN"/>
    <property type="match status" value="1"/>
</dbReference>